<reference evidence="1" key="1">
    <citation type="journal article" date="2010" name="ISME J.">
        <title>Metagenome of the Mediterranean deep chlorophyll maximum studied by direct and fosmid library 454 pyrosequencing.</title>
        <authorList>
            <person name="Ghai R."/>
            <person name="Martin-Cuadrado A.B."/>
            <person name="Molto A.G."/>
            <person name="Heredia I.G."/>
            <person name="Cabrera R."/>
            <person name="Martin J."/>
            <person name="Verdu M."/>
            <person name="Deschamps P."/>
            <person name="Moreira D."/>
            <person name="Lopez-Garcia P."/>
            <person name="Mira A."/>
            <person name="Rodriguez-Valera F."/>
        </authorList>
    </citation>
    <scope>NUCLEOTIDE SEQUENCE</scope>
</reference>
<protein>
    <submittedName>
        <fullName evidence="1">Uncharacterized protein</fullName>
    </submittedName>
</protein>
<evidence type="ECO:0000313" key="1">
    <source>
        <dbReference type="EMBL" id="ADD95720.1"/>
    </source>
</evidence>
<dbReference type="AlphaFoldDB" id="D6PJ19"/>
<sequence>KIKPKIMGLGAKNGAVLSASVEMHAFVLLLERLFSGEAKKTQKKK</sequence>
<proteinExistence type="predicted"/>
<organism evidence="1">
    <name type="scientific">uncultured organism MedDCM-OCT-S04-C161</name>
    <dbReference type="NCBI Taxonomy" id="743611"/>
    <lineage>
        <taxon>unclassified sequences</taxon>
        <taxon>environmental samples</taxon>
    </lineage>
</organism>
<feature type="non-terminal residue" evidence="1">
    <location>
        <position position="1"/>
    </location>
</feature>
<name>D6PJ19_9ZZZZ</name>
<dbReference type="EMBL" id="GU943088">
    <property type="protein sequence ID" value="ADD95720.1"/>
    <property type="molecule type" value="Genomic_DNA"/>
</dbReference>
<accession>D6PJ19</accession>